<evidence type="ECO:0000313" key="3">
    <source>
        <dbReference type="Proteomes" id="UP001409585"/>
    </source>
</evidence>
<accession>A0AAV3U8J5</accession>
<reference evidence="3" key="1">
    <citation type="journal article" date="2019" name="Int. J. Syst. Evol. Microbiol.">
        <title>The Global Catalogue of Microorganisms (GCM) 10K type strain sequencing project: providing services to taxonomists for standard genome sequencing and annotation.</title>
        <authorList>
            <consortium name="The Broad Institute Genomics Platform"/>
            <consortium name="The Broad Institute Genome Sequencing Center for Infectious Disease"/>
            <person name="Wu L."/>
            <person name="Ma J."/>
        </authorList>
    </citation>
    <scope>NUCLEOTIDE SEQUENCE [LARGE SCALE GENOMIC DNA]</scope>
    <source>
        <strain evidence="3">JCM 19134</strain>
    </source>
</reference>
<gene>
    <name evidence="2" type="ORF">GCM10025791_43280</name>
</gene>
<evidence type="ECO:0000313" key="2">
    <source>
        <dbReference type="EMBL" id="GAA4958026.1"/>
    </source>
</evidence>
<dbReference type="AlphaFoldDB" id="A0AAV3U8J5"/>
<organism evidence="2 3">
    <name type="scientific">Halioxenophilus aromaticivorans</name>
    <dbReference type="NCBI Taxonomy" id="1306992"/>
    <lineage>
        <taxon>Bacteria</taxon>
        <taxon>Pseudomonadati</taxon>
        <taxon>Pseudomonadota</taxon>
        <taxon>Gammaproteobacteria</taxon>
        <taxon>Alteromonadales</taxon>
        <taxon>Alteromonadaceae</taxon>
        <taxon>Halioxenophilus</taxon>
    </lineage>
</organism>
<keyword evidence="3" id="KW-1185">Reference proteome</keyword>
<sequence>MRIPSLKAGQKTSPNQTLQAAAKPTGDAAYEERLARLWYFNKLNKQCVWELAEMNQPYDLSTQVRQFKRSVYLKLSWGEHNQLRMTIKR</sequence>
<proteinExistence type="predicted"/>
<feature type="compositionally biased region" description="Polar residues" evidence="1">
    <location>
        <begin position="10"/>
        <end position="19"/>
    </location>
</feature>
<comment type="caution">
    <text evidence="2">The sequence shown here is derived from an EMBL/GenBank/DDBJ whole genome shotgun (WGS) entry which is preliminary data.</text>
</comment>
<protein>
    <submittedName>
        <fullName evidence="2">Uncharacterized protein</fullName>
    </submittedName>
</protein>
<feature type="region of interest" description="Disordered" evidence="1">
    <location>
        <begin position="1"/>
        <end position="24"/>
    </location>
</feature>
<dbReference type="EMBL" id="BAABLX010000075">
    <property type="protein sequence ID" value="GAA4958026.1"/>
    <property type="molecule type" value="Genomic_DNA"/>
</dbReference>
<dbReference type="Proteomes" id="UP001409585">
    <property type="component" value="Unassembled WGS sequence"/>
</dbReference>
<evidence type="ECO:0000256" key="1">
    <source>
        <dbReference type="SAM" id="MobiDB-lite"/>
    </source>
</evidence>
<name>A0AAV3U8J5_9ALTE</name>